<dbReference type="InParanoid" id="K1QPY3"/>
<dbReference type="Pfam" id="PF01436">
    <property type="entry name" value="NHL"/>
    <property type="match status" value="1"/>
</dbReference>
<dbReference type="PANTHER" id="PTHR25462">
    <property type="entry name" value="BONUS, ISOFORM C-RELATED"/>
    <property type="match status" value="1"/>
</dbReference>
<dbReference type="InterPro" id="IPR001258">
    <property type="entry name" value="NHL_repeat"/>
</dbReference>
<dbReference type="InterPro" id="IPR000315">
    <property type="entry name" value="Znf_B-box"/>
</dbReference>
<dbReference type="InterPro" id="IPR047153">
    <property type="entry name" value="TRIM45/56/19-like"/>
</dbReference>
<dbReference type="SUPFAM" id="SSF57845">
    <property type="entry name" value="B-box zinc-binding domain"/>
    <property type="match status" value="1"/>
</dbReference>
<dbReference type="Gene3D" id="3.30.160.60">
    <property type="entry name" value="Classic Zinc Finger"/>
    <property type="match status" value="1"/>
</dbReference>
<proteinExistence type="predicted"/>
<dbReference type="InterPro" id="IPR011042">
    <property type="entry name" value="6-blade_b-propeller_TolB-like"/>
</dbReference>
<gene>
    <name evidence="2" type="ORF">CGI_10010043</name>
</gene>
<dbReference type="HOGENOM" id="CLU_040222_0_0_1"/>
<dbReference type="PANTHER" id="PTHR25462:SF296">
    <property type="entry name" value="MEIOTIC P26, ISOFORM F"/>
    <property type="match status" value="1"/>
</dbReference>
<dbReference type="Pfam" id="PF00643">
    <property type="entry name" value="zf-B_box"/>
    <property type="match status" value="1"/>
</dbReference>
<dbReference type="SUPFAM" id="SSF63829">
    <property type="entry name" value="Calcium-dependent phosphotriesterase"/>
    <property type="match status" value="1"/>
</dbReference>
<evidence type="ECO:0000313" key="2">
    <source>
        <dbReference type="EMBL" id="EKC33199.1"/>
    </source>
</evidence>
<sequence>MAAISSKYPLGSPQEHIPMCEKHSINIDITCEDCDEFICSQCAKTDHKDHDWKTIPTAGSLRRRDLQKTLGKVKEKDVKTIEEKIRNASKQLEVNQKRFDSEVSKLQKHYDAIVSKLDEIRKNIETKLREVLERENAELKRKQLDLKKKQIQINDLVTFLDEKHNTMSDYGLIDNLRDLTNLVFERDHLVEYRRGDISEVLLESMMGQILDWDAITITERGLIQYGDEGIYLMEAINEESSFVSDTKSNYIERINIRSKKREKIKIDANDACVTKQGDVYVTDRKNNSIVRLFSTGSISKVFSTAPLHPGGICQSTDDGLLLTLRDTESDFFQPNSQSRRLVRHVTLTGDVIREYEYQEDGRTRLFNAVRRVRQNGNTDICVVNMKK</sequence>
<name>K1QPY3_MAGGI</name>
<dbReference type="EMBL" id="JH817018">
    <property type="protein sequence ID" value="EKC33199.1"/>
    <property type="molecule type" value="Genomic_DNA"/>
</dbReference>
<protein>
    <submittedName>
        <fullName evidence="2">Uncharacterized protein</fullName>
    </submittedName>
</protein>
<keyword evidence="1" id="KW-0677">Repeat</keyword>
<dbReference type="GO" id="GO:0008270">
    <property type="term" value="F:zinc ion binding"/>
    <property type="evidence" value="ECO:0007669"/>
    <property type="project" value="InterPro"/>
</dbReference>
<evidence type="ECO:0000256" key="1">
    <source>
        <dbReference type="ARBA" id="ARBA00022737"/>
    </source>
</evidence>
<dbReference type="AlphaFoldDB" id="K1QPY3"/>
<dbReference type="Gene3D" id="2.120.10.30">
    <property type="entry name" value="TolB, C-terminal domain"/>
    <property type="match status" value="1"/>
</dbReference>
<accession>K1QPY3</accession>
<reference evidence="2" key="1">
    <citation type="journal article" date="2012" name="Nature">
        <title>The oyster genome reveals stress adaptation and complexity of shell formation.</title>
        <authorList>
            <person name="Zhang G."/>
            <person name="Fang X."/>
            <person name="Guo X."/>
            <person name="Li L."/>
            <person name="Luo R."/>
            <person name="Xu F."/>
            <person name="Yang P."/>
            <person name="Zhang L."/>
            <person name="Wang X."/>
            <person name="Qi H."/>
            <person name="Xiong Z."/>
            <person name="Que H."/>
            <person name="Xie Y."/>
            <person name="Holland P.W."/>
            <person name="Paps J."/>
            <person name="Zhu Y."/>
            <person name="Wu F."/>
            <person name="Chen Y."/>
            <person name="Wang J."/>
            <person name="Peng C."/>
            <person name="Meng J."/>
            <person name="Yang L."/>
            <person name="Liu J."/>
            <person name="Wen B."/>
            <person name="Zhang N."/>
            <person name="Huang Z."/>
            <person name="Zhu Q."/>
            <person name="Feng Y."/>
            <person name="Mount A."/>
            <person name="Hedgecock D."/>
            <person name="Xu Z."/>
            <person name="Liu Y."/>
            <person name="Domazet-Loso T."/>
            <person name="Du Y."/>
            <person name="Sun X."/>
            <person name="Zhang S."/>
            <person name="Liu B."/>
            <person name="Cheng P."/>
            <person name="Jiang X."/>
            <person name="Li J."/>
            <person name="Fan D."/>
            <person name="Wang W."/>
            <person name="Fu W."/>
            <person name="Wang T."/>
            <person name="Wang B."/>
            <person name="Zhang J."/>
            <person name="Peng Z."/>
            <person name="Li Y."/>
            <person name="Li N."/>
            <person name="Wang J."/>
            <person name="Chen M."/>
            <person name="He Y."/>
            <person name="Tan F."/>
            <person name="Song X."/>
            <person name="Zheng Q."/>
            <person name="Huang R."/>
            <person name="Yang H."/>
            <person name="Du X."/>
            <person name="Chen L."/>
            <person name="Yang M."/>
            <person name="Gaffney P.M."/>
            <person name="Wang S."/>
            <person name="Luo L."/>
            <person name="She Z."/>
            <person name="Ming Y."/>
            <person name="Huang W."/>
            <person name="Zhang S."/>
            <person name="Huang B."/>
            <person name="Zhang Y."/>
            <person name="Qu T."/>
            <person name="Ni P."/>
            <person name="Miao G."/>
            <person name="Wang J."/>
            <person name="Wang Q."/>
            <person name="Steinberg C.E."/>
            <person name="Wang H."/>
            <person name="Li N."/>
            <person name="Qian L."/>
            <person name="Zhang G."/>
            <person name="Li Y."/>
            <person name="Yang H."/>
            <person name="Liu X."/>
            <person name="Wang J."/>
            <person name="Yin Y."/>
            <person name="Wang J."/>
        </authorList>
    </citation>
    <scope>NUCLEOTIDE SEQUENCE [LARGE SCALE GENOMIC DNA]</scope>
    <source>
        <strain evidence="2">05x7-T-G4-1.051#20</strain>
    </source>
</reference>
<organism evidence="2">
    <name type="scientific">Magallana gigas</name>
    <name type="common">Pacific oyster</name>
    <name type="synonym">Crassostrea gigas</name>
    <dbReference type="NCBI Taxonomy" id="29159"/>
    <lineage>
        <taxon>Eukaryota</taxon>
        <taxon>Metazoa</taxon>
        <taxon>Spiralia</taxon>
        <taxon>Lophotrochozoa</taxon>
        <taxon>Mollusca</taxon>
        <taxon>Bivalvia</taxon>
        <taxon>Autobranchia</taxon>
        <taxon>Pteriomorphia</taxon>
        <taxon>Ostreida</taxon>
        <taxon>Ostreoidea</taxon>
        <taxon>Ostreidae</taxon>
        <taxon>Magallana</taxon>
    </lineage>
</organism>
<dbReference type="PROSITE" id="PS50119">
    <property type="entry name" value="ZF_BBOX"/>
    <property type="match status" value="1"/>
</dbReference>